<dbReference type="Proteomes" id="UP000009227">
    <property type="component" value="Chromosome"/>
</dbReference>
<evidence type="ECO:0000313" key="4">
    <source>
        <dbReference type="Proteomes" id="UP000009227"/>
    </source>
</evidence>
<reference evidence="3 4" key="1">
    <citation type="submission" date="2011-05" db="EMBL/GenBank/DDBJ databases">
        <title>Complete sequence of Methanotorris igneus Kol 5.</title>
        <authorList>
            <consortium name="US DOE Joint Genome Institute"/>
            <person name="Lucas S."/>
            <person name="Han J."/>
            <person name="Lapidus A."/>
            <person name="Cheng J.-F."/>
            <person name="Goodwin L."/>
            <person name="Pitluck S."/>
            <person name="Peters L."/>
            <person name="Mikhailova N."/>
            <person name="Chertkov O."/>
            <person name="Han C."/>
            <person name="Tapia R."/>
            <person name="Land M."/>
            <person name="Hauser L."/>
            <person name="Kyrpides N."/>
            <person name="Ivanova N."/>
            <person name="Pagani I."/>
            <person name="Sieprawska-Lupa M."/>
            <person name="Whitman W."/>
            <person name="Woyke T."/>
        </authorList>
    </citation>
    <scope>NUCLEOTIDE SEQUENCE [LARGE SCALE GENOMIC DNA]</scope>
    <source>
        <strain evidence="4">DSM 5666 / JCM 11834 / Kol 5</strain>
    </source>
</reference>
<organism evidence="4">
    <name type="scientific">Methanotorris igneus (strain DSM 5666 / JCM 11834 / Kol 5)</name>
    <dbReference type="NCBI Taxonomy" id="880724"/>
    <lineage>
        <taxon>Archaea</taxon>
        <taxon>Methanobacteriati</taxon>
        <taxon>Methanobacteriota</taxon>
        <taxon>Methanomada group</taxon>
        <taxon>Methanococci</taxon>
        <taxon>Methanococcales</taxon>
        <taxon>Methanocaldococcaceae</taxon>
        <taxon>Methanotorris</taxon>
    </lineage>
</organism>
<dbReference type="Pfam" id="PF26548">
    <property type="entry name" value="DUF8179"/>
    <property type="match status" value="1"/>
</dbReference>
<proteinExistence type="inferred from homology"/>
<dbReference type="STRING" id="880724.Metig_0695"/>
<dbReference type="InterPro" id="IPR058492">
    <property type="entry name" value="DUF8179"/>
</dbReference>
<evidence type="ECO:0000313" key="3">
    <source>
        <dbReference type="EMBL" id="AEF96245.1"/>
    </source>
</evidence>
<dbReference type="RefSeq" id="WP_013798848.1">
    <property type="nucleotide sequence ID" value="NC_015562.1"/>
</dbReference>
<keyword evidence="4" id="KW-1185">Reference proteome</keyword>
<evidence type="ECO:0000256" key="1">
    <source>
        <dbReference type="HAMAP-Rule" id="MF_01089"/>
    </source>
</evidence>
<accession>F6BCN4</accession>
<dbReference type="PIRSF" id="PIRSF005852">
    <property type="entry name" value="UCP005852"/>
    <property type="match status" value="1"/>
</dbReference>
<dbReference type="HAMAP" id="MF_01089">
    <property type="entry name" value="UPF0288"/>
    <property type="match status" value="1"/>
</dbReference>
<dbReference type="AlphaFoldDB" id="F6BCN4"/>
<feature type="domain" description="Putative peptidyl-prolyl cis-trans isomerase" evidence="2">
    <location>
        <begin position="372"/>
        <end position="497"/>
    </location>
</feature>
<dbReference type="InterPro" id="IPR016466">
    <property type="entry name" value="Methan_mark_3"/>
</dbReference>
<dbReference type="GeneID" id="10643535"/>
<name>F6BCN4_METIK</name>
<dbReference type="HOGENOM" id="CLU_533841_0_0_2"/>
<sequence length="499" mass="56451">MNVIVNGKPKSGETLRDVIKDEPYVDGANIVIIKGSKKEVEEEAKKYVIKTTKGSITIAITENNESSKFWKENYKLFENKNLRWKSGVDVSFGAITIDLDISPEKKQFKKWDVVLSLSGLDKNEGHLVFVKKDVEEMYGLENPKIGIVVGGKRVISNLTKGDKILSIEPIRETKEEVDYLVTKDLNLKLEDGWEIYTYFEATFDGLPKSVEHALAIMEDGFFEISENTNTYIADCRLQTLIIDEENFKDRDRGVITVRNTGNGIGKVYIYREGRVSSLSHTVVGKVTKGMELIDFSEEGILTVVTNPKRLNAIGLTQREAEELFKEYGIKVVREGNTDDDAIVIEQIPEYTMDILKTKEVKVVGIEPDKLVCIEIFDKEAPITAWYFRKTTGLTTRRVGKLKVYFKHKDLIMFEGNKEYAKGLLPENTPKDKVEANTIAVTNMVKRYKGMIGVRLSDSDKFGPTGETFEGTNLVAKIVKNAEYLMNVKNGDTVYLLEIK</sequence>
<protein>
    <recommendedName>
        <fullName evidence="1">UPF0288 protein Metig_0695</fullName>
    </recommendedName>
</protein>
<gene>
    <name evidence="3" type="ordered locus">Metig_0695</name>
</gene>
<evidence type="ECO:0000259" key="2">
    <source>
        <dbReference type="Pfam" id="PF26548"/>
    </source>
</evidence>
<dbReference type="EMBL" id="CP002737">
    <property type="protein sequence ID" value="AEF96245.1"/>
    <property type="molecule type" value="Genomic_DNA"/>
</dbReference>
<dbReference type="KEGG" id="mig:Metig_0695"/>
<dbReference type="NCBIfam" id="TIGR03268">
    <property type="entry name" value="methan_mark_3"/>
    <property type="match status" value="1"/>
</dbReference>
<dbReference type="OrthoDB" id="140355at2157"/>
<comment type="similarity">
    <text evidence="1">Belongs to the UPF0288 family.</text>
</comment>